<keyword evidence="1" id="KW-0732">Signal</keyword>
<dbReference type="GO" id="GO:0008081">
    <property type="term" value="F:phosphoric diester hydrolase activity"/>
    <property type="evidence" value="ECO:0007669"/>
    <property type="project" value="InterPro"/>
</dbReference>
<evidence type="ECO:0000313" key="3">
    <source>
        <dbReference type="Proteomes" id="UP000267821"/>
    </source>
</evidence>
<protein>
    <recommendedName>
        <fullName evidence="4">PLC-like phosphodiesterase</fullName>
    </recommendedName>
</protein>
<evidence type="ECO:0008006" key="4">
    <source>
        <dbReference type="Google" id="ProtNLM"/>
    </source>
</evidence>
<dbReference type="InterPro" id="IPR051057">
    <property type="entry name" value="PI-PLC_domain"/>
</dbReference>
<dbReference type="Gene3D" id="3.20.20.190">
    <property type="entry name" value="Phosphatidylinositol (PI) phosphodiesterase"/>
    <property type="match status" value="1"/>
</dbReference>
<evidence type="ECO:0000313" key="2">
    <source>
        <dbReference type="EMBL" id="RPB20516.1"/>
    </source>
</evidence>
<proteinExistence type="predicted"/>
<name>A0A3N4LCU8_9PEZI</name>
<dbReference type="AlphaFoldDB" id="A0A3N4LCU8"/>
<dbReference type="InParanoid" id="A0A3N4LCU8"/>
<keyword evidence="3" id="KW-1185">Reference proteome</keyword>
<feature type="signal peptide" evidence="1">
    <location>
        <begin position="1"/>
        <end position="24"/>
    </location>
</feature>
<dbReference type="OrthoDB" id="7984201at2759"/>
<dbReference type="SUPFAM" id="SSF51695">
    <property type="entry name" value="PLC-like phosphodiesterases"/>
    <property type="match status" value="1"/>
</dbReference>
<dbReference type="Proteomes" id="UP000267821">
    <property type="component" value="Unassembled WGS sequence"/>
</dbReference>
<dbReference type="GO" id="GO:0006629">
    <property type="term" value="P:lipid metabolic process"/>
    <property type="evidence" value="ECO:0007669"/>
    <property type="project" value="InterPro"/>
</dbReference>
<dbReference type="Pfam" id="PF26146">
    <property type="entry name" value="PI-PLC_X"/>
    <property type="match status" value="1"/>
</dbReference>
<dbReference type="PANTHER" id="PTHR13593">
    <property type="match status" value="1"/>
</dbReference>
<reference evidence="2 3" key="1">
    <citation type="journal article" date="2018" name="Nat. Ecol. Evol.">
        <title>Pezizomycetes genomes reveal the molecular basis of ectomycorrhizal truffle lifestyle.</title>
        <authorList>
            <person name="Murat C."/>
            <person name="Payen T."/>
            <person name="Noel B."/>
            <person name="Kuo A."/>
            <person name="Morin E."/>
            <person name="Chen J."/>
            <person name="Kohler A."/>
            <person name="Krizsan K."/>
            <person name="Balestrini R."/>
            <person name="Da Silva C."/>
            <person name="Montanini B."/>
            <person name="Hainaut M."/>
            <person name="Levati E."/>
            <person name="Barry K.W."/>
            <person name="Belfiori B."/>
            <person name="Cichocki N."/>
            <person name="Clum A."/>
            <person name="Dockter R.B."/>
            <person name="Fauchery L."/>
            <person name="Guy J."/>
            <person name="Iotti M."/>
            <person name="Le Tacon F."/>
            <person name="Lindquist E.A."/>
            <person name="Lipzen A."/>
            <person name="Malagnac F."/>
            <person name="Mello A."/>
            <person name="Molinier V."/>
            <person name="Miyauchi S."/>
            <person name="Poulain J."/>
            <person name="Riccioni C."/>
            <person name="Rubini A."/>
            <person name="Sitrit Y."/>
            <person name="Splivallo R."/>
            <person name="Traeger S."/>
            <person name="Wang M."/>
            <person name="Zifcakova L."/>
            <person name="Wipf D."/>
            <person name="Zambonelli A."/>
            <person name="Paolocci F."/>
            <person name="Nowrousian M."/>
            <person name="Ottonello S."/>
            <person name="Baldrian P."/>
            <person name="Spatafora J.W."/>
            <person name="Henrissat B."/>
            <person name="Nagy L.G."/>
            <person name="Aury J.M."/>
            <person name="Wincker P."/>
            <person name="Grigoriev I.V."/>
            <person name="Bonfante P."/>
            <person name="Martin F.M."/>
        </authorList>
    </citation>
    <scope>NUCLEOTIDE SEQUENCE [LARGE SCALE GENOMIC DNA]</scope>
    <source>
        <strain evidence="2 3">ATCC MYA-4762</strain>
    </source>
</reference>
<feature type="chain" id="PRO_5018157809" description="PLC-like phosphodiesterase" evidence="1">
    <location>
        <begin position="25"/>
        <end position="415"/>
    </location>
</feature>
<evidence type="ECO:0000256" key="1">
    <source>
        <dbReference type="SAM" id="SignalP"/>
    </source>
</evidence>
<organism evidence="2 3">
    <name type="scientific">Terfezia boudieri ATCC MYA-4762</name>
    <dbReference type="NCBI Taxonomy" id="1051890"/>
    <lineage>
        <taxon>Eukaryota</taxon>
        <taxon>Fungi</taxon>
        <taxon>Dikarya</taxon>
        <taxon>Ascomycota</taxon>
        <taxon>Pezizomycotina</taxon>
        <taxon>Pezizomycetes</taxon>
        <taxon>Pezizales</taxon>
        <taxon>Pezizaceae</taxon>
        <taxon>Terfezia</taxon>
    </lineage>
</organism>
<dbReference type="EMBL" id="ML121570">
    <property type="protein sequence ID" value="RPB20516.1"/>
    <property type="molecule type" value="Genomic_DNA"/>
</dbReference>
<dbReference type="PANTHER" id="PTHR13593:SF140">
    <property type="entry name" value="PLC-LIKE PHOSPHODIESTERASE"/>
    <property type="match status" value="1"/>
</dbReference>
<dbReference type="InterPro" id="IPR017946">
    <property type="entry name" value="PLC-like_Pdiesterase_TIM-brl"/>
</dbReference>
<accession>A0A3N4LCU8</accession>
<dbReference type="STRING" id="1051890.A0A3N4LCU8"/>
<gene>
    <name evidence="2" type="ORF">L211DRAFT_515483</name>
</gene>
<sequence length="415" mass="45712">MHLTGFTAALTALTLSLLSTPSSAHLTTSGTIVRRNSTYPRLAPTTRYSEQAFIGTHHSAMLRTHSNGFSLSGNQFHNITVQLDAGVRLLQGQTFSIGNDIRICHSSCALLDGGSIQDILTEVSTFLKRFQGEIITFMWTNPGGNVPLSMIDRAYKRAGLDSISYVPPHTEMNLTDWPTMEELVLANRRVVTFIDTVINQTEVPYILPTWSFVRETPAFVTDDHNFACGTGSDQSPPGQKLAMVNHVLYQDRVRSGQRFPNVQKAELTNAATGKSGALLNHLDTCYSSWNRRPNFVMVDFFDRGNVFLAQDVVNGLVPHPAGTTPASLHKSESDSVANTQSPFITLSELLKEQQKEKEEQAFKKEVEEGRKRAGITEDQVKNGQGLAVFTFTRTNPPLVEETQGVVNAGANRGSR</sequence>